<evidence type="ECO:0000256" key="1">
    <source>
        <dbReference type="SAM" id="MobiDB-lite"/>
    </source>
</evidence>
<evidence type="ECO:0000313" key="2">
    <source>
        <dbReference type="EMBL" id="MPC64602.1"/>
    </source>
</evidence>
<sequence>MAGRRLGALGHEGTQHGHTDTRTPTNTGKEGPGRDRAGPAVASRRVALTPDSSLTSLHLAAGTGGRSSSGPQVVEGQQVARKGRVDAARGGGEGEGCRRRREELPAVCGHYSLFNNTSVSISDSASVYLASWPSPAHLHTYTRRTGCPWASRTISRPHAARYGRSLTPPEGVHADARKTHTRATRPRRHTPATQTCGASDGQFFPLPHVRAPQEAASCPPLTGTRTEPHAPLEFGVTRAPAASREAWQPWAGHRGLGMWRNRDDPHEGRRGDENATGEGI</sequence>
<accession>A0A5B7H0L0</accession>
<protein>
    <submittedName>
        <fullName evidence="2">Uncharacterized protein</fullName>
    </submittedName>
</protein>
<gene>
    <name evidence="2" type="ORF">E2C01_058721</name>
</gene>
<name>A0A5B7H0L0_PORTR</name>
<comment type="caution">
    <text evidence="2">The sequence shown here is derived from an EMBL/GenBank/DDBJ whole genome shotgun (WGS) entry which is preliminary data.</text>
</comment>
<feature type="compositionally biased region" description="Basic and acidic residues" evidence="1">
    <location>
        <begin position="260"/>
        <end position="273"/>
    </location>
</feature>
<keyword evidence="3" id="KW-1185">Reference proteome</keyword>
<feature type="region of interest" description="Disordered" evidence="1">
    <location>
        <begin position="1"/>
        <end position="97"/>
    </location>
</feature>
<dbReference type="EMBL" id="VSRR010022298">
    <property type="protein sequence ID" value="MPC64602.1"/>
    <property type="molecule type" value="Genomic_DNA"/>
</dbReference>
<feature type="region of interest" description="Disordered" evidence="1">
    <location>
        <begin position="258"/>
        <end position="280"/>
    </location>
</feature>
<proteinExistence type="predicted"/>
<reference evidence="2 3" key="1">
    <citation type="submission" date="2019-05" db="EMBL/GenBank/DDBJ databases">
        <title>Another draft genome of Portunus trituberculatus and its Hox gene families provides insights of decapod evolution.</title>
        <authorList>
            <person name="Jeong J.-H."/>
            <person name="Song I."/>
            <person name="Kim S."/>
            <person name="Choi T."/>
            <person name="Kim D."/>
            <person name="Ryu S."/>
            <person name="Kim W."/>
        </authorList>
    </citation>
    <scope>NUCLEOTIDE SEQUENCE [LARGE SCALE GENOMIC DNA]</scope>
    <source>
        <tissue evidence="2">Muscle</tissue>
    </source>
</reference>
<dbReference type="AlphaFoldDB" id="A0A5B7H0L0"/>
<dbReference type="Proteomes" id="UP000324222">
    <property type="component" value="Unassembled WGS sequence"/>
</dbReference>
<evidence type="ECO:0000313" key="3">
    <source>
        <dbReference type="Proteomes" id="UP000324222"/>
    </source>
</evidence>
<feature type="compositionally biased region" description="Basic residues" evidence="1">
    <location>
        <begin position="179"/>
        <end position="190"/>
    </location>
</feature>
<organism evidence="2 3">
    <name type="scientific">Portunus trituberculatus</name>
    <name type="common">Swimming crab</name>
    <name type="synonym">Neptunus trituberculatus</name>
    <dbReference type="NCBI Taxonomy" id="210409"/>
    <lineage>
        <taxon>Eukaryota</taxon>
        <taxon>Metazoa</taxon>
        <taxon>Ecdysozoa</taxon>
        <taxon>Arthropoda</taxon>
        <taxon>Crustacea</taxon>
        <taxon>Multicrustacea</taxon>
        <taxon>Malacostraca</taxon>
        <taxon>Eumalacostraca</taxon>
        <taxon>Eucarida</taxon>
        <taxon>Decapoda</taxon>
        <taxon>Pleocyemata</taxon>
        <taxon>Brachyura</taxon>
        <taxon>Eubrachyura</taxon>
        <taxon>Portunoidea</taxon>
        <taxon>Portunidae</taxon>
        <taxon>Portuninae</taxon>
        <taxon>Portunus</taxon>
    </lineage>
</organism>
<feature type="region of interest" description="Disordered" evidence="1">
    <location>
        <begin position="160"/>
        <end position="203"/>
    </location>
</feature>